<evidence type="ECO:0000256" key="13">
    <source>
        <dbReference type="PIRSR" id="PIRSR000429-1"/>
    </source>
</evidence>
<proteinExistence type="inferred from homology"/>
<evidence type="ECO:0000256" key="1">
    <source>
        <dbReference type="ARBA" id="ARBA00004275"/>
    </source>
</evidence>
<name>A0A9J6QUP2_9FIRM</name>
<keyword evidence="5" id="KW-0276">Fatty acid metabolism</keyword>
<dbReference type="Pfam" id="PF02803">
    <property type="entry name" value="Thiolase_C"/>
    <property type="match status" value="1"/>
</dbReference>
<dbReference type="GO" id="GO:0010124">
    <property type="term" value="P:phenylacetate catabolic process"/>
    <property type="evidence" value="ECO:0007669"/>
    <property type="project" value="TreeGrafter"/>
</dbReference>
<keyword evidence="6" id="KW-0809">Transit peptide</keyword>
<keyword evidence="8" id="KW-0576">Peroxisome</keyword>
<dbReference type="Proteomes" id="UP001065549">
    <property type="component" value="Unassembled WGS sequence"/>
</dbReference>
<evidence type="ECO:0000313" key="18">
    <source>
        <dbReference type="Proteomes" id="UP001065549"/>
    </source>
</evidence>
<feature type="domain" description="Thiolase N-terminal" evidence="15">
    <location>
        <begin position="9"/>
        <end position="256"/>
    </location>
</feature>
<dbReference type="InterPro" id="IPR020617">
    <property type="entry name" value="Thiolase_C"/>
</dbReference>
<protein>
    <recommendedName>
        <fullName evidence="11">Acetyl-CoA acetyltransferase</fullName>
        <ecNumber evidence="10">2.3.1.16</ecNumber>
    </recommendedName>
</protein>
<keyword evidence="4 14" id="KW-0808">Transferase</keyword>
<dbReference type="PROSITE" id="PS00098">
    <property type="entry name" value="THIOLASE_1"/>
    <property type="match status" value="1"/>
</dbReference>
<dbReference type="PIRSF" id="PIRSF000429">
    <property type="entry name" value="Ac-CoA_Ac_transf"/>
    <property type="match status" value="1"/>
</dbReference>
<comment type="pathway">
    <text evidence="2">Lipid metabolism.</text>
</comment>
<dbReference type="AlphaFoldDB" id="A0A9J6QUP2"/>
<evidence type="ECO:0000256" key="3">
    <source>
        <dbReference type="ARBA" id="ARBA00010982"/>
    </source>
</evidence>
<dbReference type="GO" id="GO:0006635">
    <property type="term" value="P:fatty acid beta-oxidation"/>
    <property type="evidence" value="ECO:0007669"/>
    <property type="project" value="TreeGrafter"/>
</dbReference>
<comment type="catalytic activity">
    <reaction evidence="12">
        <text>2 acetyl-CoA = acetoacetyl-CoA + CoA</text>
        <dbReference type="Rhea" id="RHEA:21036"/>
        <dbReference type="ChEBI" id="CHEBI:57286"/>
        <dbReference type="ChEBI" id="CHEBI:57287"/>
        <dbReference type="ChEBI" id="CHEBI:57288"/>
        <dbReference type="EC" id="2.3.1.9"/>
    </reaction>
</comment>
<keyword evidence="18" id="KW-1185">Reference proteome</keyword>
<evidence type="ECO:0000259" key="15">
    <source>
        <dbReference type="Pfam" id="PF00108"/>
    </source>
</evidence>
<accession>A0A9J6QUP2</accession>
<dbReference type="EMBL" id="JAOSHN010000003">
    <property type="protein sequence ID" value="MCU7378631.1"/>
    <property type="molecule type" value="Genomic_DNA"/>
</dbReference>
<dbReference type="InterPro" id="IPR016039">
    <property type="entry name" value="Thiolase-like"/>
</dbReference>
<dbReference type="GO" id="GO:0003985">
    <property type="term" value="F:acetyl-CoA C-acetyltransferase activity"/>
    <property type="evidence" value="ECO:0007669"/>
    <property type="project" value="UniProtKB-EC"/>
</dbReference>
<dbReference type="EC" id="2.3.1.16" evidence="10"/>
<evidence type="ECO:0000313" key="17">
    <source>
        <dbReference type="EMBL" id="MCU7378631.1"/>
    </source>
</evidence>
<evidence type="ECO:0000259" key="16">
    <source>
        <dbReference type="Pfam" id="PF02803"/>
    </source>
</evidence>
<dbReference type="PANTHER" id="PTHR43853">
    <property type="entry name" value="3-KETOACYL-COA THIOLASE, PEROXISOMAL"/>
    <property type="match status" value="1"/>
</dbReference>
<dbReference type="InterPro" id="IPR020615">
    <property type="entry name" value="Thiolase_acyl_enz_int_AS"/>
</dbReference>
<dbReference type="InterPro" id="IPR020616">
    <property type="entry name" value="Thiolase_N"/>
</dbReference>
<evidence type="ECO:0000256" key="8">
    <source>
        <dbReference type="ARBA" id="ARBA00023140"/>
    </source>
</evidence>
<reference evidence="17" key="1">
    <citation type="submission" date="2022-09" db="EMBL/GenBank/DDBJ databases">
        <title>Culturomic study of gut microbiota in children with autism spectrum disorder.</title>
        <authorList>
            <person name="Efimov B.A."/>
            <person name="Chaplin A.V."/>
            <person name="Sokolova S.R."/>
            <person name="Pikina A.P."/>
            <person name="Korzhanova M."/>
            <person name="Belova V."/>
            <person name="Korostin D."/>
        </authorList>
    </citation>
    <scope>NUCLEOTIDE SEQUENCE</scope>
    <source>
        <strain evidence="17">ASD5510</strain>
    </source>
</reference>
<evidence type="ECO:0000256" key="9">
    <source>
        <dbReference type="ARBA" id="ARBA00023315"/>
    </source>
</evidence>
<feature type="active site" description="Acyl-thioester intermediate" evidence="13">
    <location>
        <position position="94"/>
    </location>
</feature>
<evidence type="ECO:0000256" key="14">
    <source>
        <dbReference type="RuleBase" id="RU003557"/>
    </source>
</evidence>
<feature type="active site" description="Proton acceptor" evidence="13">
    <location>
        <position position="372"/>
    </location>
</feature>
<comment type="similarity">
    <text evidence="3 14">Belongs to the thiolase-like superfamily. Thiolase family.</text>
</comment>
<dbReference type="Pfam" id="PF00108">
    <property type="entry name" value="Thiolase_N"/>
    <property type="match status" value="1"/>
</dbReference>
<dbReference type="PROSITE" id="PS00099">
    <property type="entry name" value="THIOLASE_3"/>
    <property type="match status" value="1"/>
</dbReference>
<evidence type="ECO:0000256" key="2">
    <source>
        <dbReference type="ARBA" id="ARBA00005189"/>
    </source>
</evidence>
<dbReference type="RefSeq" id="WP_253020000.1">
    <property type="nucleotide sequence ID" value="NZ_JAJAGH010000007.1"/>
</dbReference>
<dbReference type="PROSITE" id="PS00737">
    <property type="entry name" value="THIOLASE_2"/>
    <property type="match status" value="1"/>
</dbReference>
<sequence>MGKELREAVIVAYGRSAVGKSKKGYFINTHPVELGAEILKGVLAKVPQLKPEEIDDVAIGCARTVNRCGKNVARLICLRAGLESVSAQTVNRFCSSGLQTIAAMTNAIAVGDIDVAVAGGIECMSMEQTYKDDDDDAILDEMVPGAYMGMGITAENVCMEKGITREEMDAFAVESHKKAAAAQEKGYLNKPIIPVAGIDKEGNPVTADLDQGIRPGSSMESLAKLKPCFKEDGLVTAATSSQTDDAAAFVVLMSREKAEALGLKPIAKLINFATAGCKSETMGLGPIYAVPKVMKRAGLTVDDMDVIELNEAFAAQAIPCIRELKLDEKKVNPWGGAIALGHPMGATGSILTMKALDNIAINGGKYALVTMCVGGGQGAAGIFEYLG</sequence>
<dbReference type="InterPro" id="IPR002155">
    <property type="entry name" value="Thiolase"/>
</dbReference>
<evidence type="ECO:0000256" key="4">
    <source>
        <dbReference type="ARBA" id="ARBA00022679"/>
    </source>
</evidence>
<gene>
    <name evidence="17" type="ORF">OBO34_09720</name>
</gene>
<evidence type="ECO:0000256" key="10">
    <source>
        <dbReference type="ARBA" id="ARBA00024073"/>
    </source>
</evidence>
<evidence type="ECO:0000256" key="7">
    <source>
        <dbReference type="ARBA" id="ARBA00023098"/>
    </source>
</evidence>
<dbReference type="SUPFAM" id="SSF53901">
    <property type="entry name" value="Thiolase-like"/>
    <property type="match status" value="2"/>
</dbReference>
<evidence type="ECO:0000256" key="5">
    <source>
        <dbReference type="ARBA" id="ARBA00022832"/>
    </source>
</evidence>
<organism evidence="17 18">
    <name type="scientific">Hominibacterium faecale</name>
    <dbReference type="NCBI Taxonomy" id="2839743"/>
    <lineage>
        <taxon>Bacteria</taxon>
        <taxon>Bacillati</taxon>
        <taxon>Bacillota</taxon>
        <taxon>Clostridia</taxon>
        <taxon>Peptostreptococcales</taxon>
        <taxon>Anaerovoracaceae</taxon>
        <taxon>Hominibacterium</taxon>
    </lineage>
</organism>
<feature type="active site" description="Proton acceptor" evidence="13">
    <location>
        <position position="342"/>
    </location>
</feature>
<evidence type="ECO:0000256" key="11">
    <source>
        <dbReference type="ARBA" id="ARBA00044137"/>
    </source>
</evidence>
<dbReference type="InterPro" id="IPR050215">
    <property type="entry name" value="Thiolase-like_sf_Thiolase"/>
</dbReference>
<dbReference type="Gene3D" id="3.40.47.10">
    <property type="match status" value="2"/>
</dbReference>
<dbReference type="FunFam" id="3.40.47.10:FF:000010">
    <property type="entry name" value="Acetyl-CoA acetyltransferase (Thiolase)"/>
    <property type="match status" value="1"/>
</dbReference>
<feature type="domain" description="Thiolase C-terminal" evidence="16">
    <location>
        <begin position="263"/>
        <end position="384"/>
    </location>
</feature>
<evidence type="ECO:0000256" key="12">
    <source>
        <dbReference type="ARBA" id="ARBA00051550"/>
    </source>
</evidence>
<dbReference type="CDD" id="cd00751">
    <property type="entry name" value="thiolase"/>
    <property type="match status" value="1"/>
</dbReference>
<dbReference type="GO" id="GO:0005737">
    <property type="term" value="C:cytoplasm"/>
    <property type="evidence" value="ECO:0007669"/>
    <property type="project" value="UniProtKB-ARBA"/>
</dbReference>
<evidence type="ECO:0000256" key="6">
    <source>
        <dbReference type="ARBA" id="ARBA00022946"/>
    </source>
</evidence>
<keyword evidence="9 14" id="KW-0012">Acyltransferase</keyword>
<comment type="caution">
    <text evidence="17">The sequence shown here is derived from an EMBL/GenBank/DDBJ whole genome shotgun (WGS) entry which is preliminary data.</text>
</comment>
<dbReference type="PANTHER" id="PTHR43853:SF8">
    <property type="entry name" value="3-KETOACYL-COA THIOLASE, PEROXISOMAL"/>
    <property type="match status" value="1"/>
</dbReference>
<dbReference type="NCBIfam" id="TIGR01930">
    <property type="entry name" value="AcCoA-C-Actrans"/>
    <property type="match status" value="1"/>
</dbReference>
<keyword evidence="7" id="KW-0443">Lipid metabolism</keyword>
<comment type="subcellular location">
    <subcellularLocation>
        <location evidence="1">Peroxisome</location>
    </subcellularLocation>
</comment>
<dbReference type="InterPro" id="IPR020613">
    <property type="entry name" value="Thiolase_CS"/>
</dbReference>
<dbReference type="InterPro" id="IPR020610">
    <property type="entry name" value="Thiolase_AS"/>
</dbReference>